<keyword evidence="3" id="KW-1185">Reference proteome</keyword>
<sequence length="56" mass="5699">MPTSEREVRTPPRAVSMRDLLAAGAAATAVSTPPGPRPRGSAPAPRESAGAHPKRG</sequence>
<feature type="region of interest" description="Disordered" evidence="1">
    <location>
        <begin position="23"/>
        <end position="56"/>
    </location>
</feature>
<protein>
    <submittedName>
        <fullName evidence="2">Uncharacterized protein</fullName>
    </submittedName>
</protein>
<proteinExistence type="predicted"/>
<dbReference type="EMBL" id="CP120988">
    <property type="protein sequence ID" value="WLQ56936.1"/>
    <property type="molecule type" value="Genomic_DNA"/>
</dbReference>
<accession>A0ABY9IQU5</accession>
<reference evidence="2 3" key="1">
    <citation type="submission" date="2023-03" db="EMBL/GenBank/DDBJ databases">
        <title>Isolation and description of six Streptomyces strains from soil environments, able to metabolize different microbial glucans.</title>
        <authorList>
            <person name="Widen T."/>
            <person name="Larsbrink J."/>
        </authorList>
    </citation>
    <scope>NUCLEOTIDE SEQUENCE [LARGE SCALE GENOMIC DNA]</scope>
    <source>
        <strain evidence="2 3">Alt2</strain>
    </source>
</reference>
<organism evidence="2 3">
    <name type="scientific">Streptomyces poriferorum</name>
    <dbReference type="NCBI Taxonomy" id="2798799"/>
    <lineage>
        <taxon>Bacteria</taxon>
        <taxon>Bacillati</taxon>
        <taxon>Actinomycetota</taxon>
        <taxon>Actinomycetes</taxon>
        <taxon>Kitasatosporales</taxon>
        <taxon>Streptomycetaceae</taxon>
        <taxon>Streptomyces</taxon>
    </lineage>
</organism>
<evidence type="ECO:0000256" key="1">
    <source>
        <dbReference type="SAM" id="MobiDB-lite"/>
    </source>
</evidence>
<dbReference type="InterPro" id="IPR006311">
    <property type="entry name" value="TAT_signal"/>
</dbReference>
<name>A0ABY9IQU5_9ACTN</name>
<dbReference type="Proteomes" id="UP001235744">
    <property type="component" value="Chromosome"/>
</dbReference>
<feature type="compositionally biased region" description="Low complexity" evidence="1">
    <location>
        <begin position="38"/>
        <end position="48"/>
    </location>
</feature>
<evidence type="ECO:0000313" key="3">
    <source>
        <dbReference type="Proteomes" id="UP001235744"/>
    </source>
</evidence>
<dbReference type="RefSeq" id="WP_219572925.1">
    <property type="nucleotide sequence ID" value="NZ_CP120988.1"/>
</dbReference>
<evidence type="ECO:0000313" key="2">
    <source>
        <dbReference type="EMBL" id="WLQ56936.1"/>
    </source>
</evidence>
<gene>
    <name evidence="2" type="ORF">P8A19_16420</name>
</gene>
<dbReference type="PROSITE" id="PS51318">
    <property type="entry name" value="TAT"/>
    <property type="match status" value="1"/>
</dbReference>